<keyword evidence="2" id="KW-1185">Reference proteome</keyword>
<dbReference type="RefSeq" id="WP_148622313.1">
    <property type="nucleotide sequence ID" value="NZ_SDGZ01000010.1"/>
</dbReference>
<dbReference type="InterPro" id="IPR013783">
    <property type="entry name" value="Ig-like_fold"/>
</dbReference>
<reference evidence="1 2" key="1">
    <citation type="submission" date="2019-01" db="EMBL/GenBank/DDBJ databases">
        <title>Weissella sp. nov., a novel lactic acid bacterium isolated from animal feces.</title>
        <authorList>
            <person name="Wang L.-T."/>
        </authorList>
    </citation>
    <scope>NUCLEOTIDE SEQUENCE [LARGE SCALE GENOMIC DNA]</scope>
    <source>
        <strain evidence="1 2">8H-2</strain>
    </source>
</reference>
<dbReference type="Proteomes" id="UP000371977">
    <property type="component" value="Unassembled WGS sequence"/>
</dbReference>
<comment type="caution">
    <text evidence="1">The sequence shown here is derived from an EMBL/GenBank/DDBJ whole genome shotgun (WGS) entry which is preliminary data.</text>
</comment>
<sequence length="2812" mass="286262">MHLIGLSKKRSIQALGVIGFSSFIIFFKSDVFADSVSTGNIDGPVAVATSEGGAPITSTVVLASTASTTVDSSVASLDSADSLKAASLVDASAAANTSSMAVNGVATSQASSTQSAAGALSSSVDSINELSNVASAIDSNLSTDAVGVQANGNVTDDFTDVTSSTASLDYLVVGDTNDANTIQPVTATLTDQTTGQILDTENSTAFVDNAGNASGTMAFKFATLAIAEDVLTATMAFADPITPTGTASTALGLNNTGSTGMVGGSADPNNPVFSPGNFIPATVLAGTNTTAPSTLPSFTQITYYNFLMSNISSGSTKTSAVTNAASTSTLGAITPIVNALVYVKDPAQASPIEFEVNYLTGVATPVTAAVDGGVLTMSVLNPDGTTSSTINPLVAGAYQVTYTYQPATGANAGIAVSTAPSNAVHSTTPLTIHVVASQIQFPASAITYTPAKPINVPGTIMDWTGVSGVGPAAVEAPVSMPAGNYGTEVANGFPTGPAATLTVLDANGNVMPLTVAANGVASFVPAAAGATSYTIKYSYQSIHDLNPITGTQVINVAPSFIYSISQTTSTGTLVSFSSATSGQIDTIPTLALRQFVSTWVVGYGDGGLLPYPTIVVNDPYNGSAAAVSYTLTAYATGGVVAPPAGFTPADGGVLSVTIAGPNNATTFNSNIAGVYTYTATYSYTDPITGLAQQRVVGSWPVTVYGSAIWAPPTATATEGVPVNLATLAGTTSITPSTPVVANGHVTLPATSQPSIQDFTSSTSTNMYGTTPVVGNYGVEYTDGQTPMAHGTGAAATITVTDPTGSLVTVNADDTFTPTLPGSYTVTYSYQSTADTKPRTAVTVINVGIANETIAATTTGYITTTGPTSLTFDDTGASVDTTFTGTDITTGATDTVVLSKIHSLGNQLTATYTVLDASGNPMLDANGAPLAGSAVALQDANGNWNFNLIYVSASGYDAVGPRPYTVDPTGNTVTYTASNGHIVTEDVSGLKVGVPTVVGYQDNTINLAVANFGSITPALQSVVTLNADGSYTINNLQATYEGGSTLYPLVNAAQGTTIDSTGKLLTGVLLLVDAPNPLEPGQNQATIQLVGTDAGGTTNTFQIVPAARIQSTTNYLGDLSQQPNAADLIPYRPTNFISSDSYINEIDGVDNFVAQKGIFTNNSIITTINNGYFTMNTAEWGMQNLNNNGWLNGVFFISSSTSANGSQAYAVSNNTSMVGGLQSGPGNVAGITYLRDSNGNITGAEPLLVNLIPLAAGPVSSPSAAGYTYKLTQNMAAPVVPAIGTFNATTGVWSFTAINDGVLLSQPTLAGTVSLDATANLTSENDANYIVTYDGQTYQIVNSATNGFVPSYTTDSTGKIVTGVASGAYMTPVTVSSTESAVINFTVSYSAVSASGTVLGTGTLTSLPISANVDEQGNLSGTLTETAPYGVPGTLTWTVSGTTAAPIVTATVNTQASGGNTYPMTAVNPVATVSLQKNYAAATGPTYNVSANFDTNNNQWIFSLVPTLTTSNGTVDQGTTVNVGDYGMVNDLNDSLAGTTFGVPDVNGGLVTISYQGPDDSTSTILPSGVSSFVASESGNYTITYNYSNATTGQVATTATATVNVIADQAQITANDSTIDQYSTFDPLADVTVLNSDGSAFAVNGLVVSSSVDTTTPGVYPVTYSFTDLFGNSISKTVNVTVVAVPATTDISYLNNDSASSAVVDNPATVVGNVGDTISVPDAPVATTVVPGNSVVTGKLVSITYNGVPVTVGGKIVLTQGGALIYNYSFKEPATTNVSYLANGTTDQATTTQPVTITGDVGDTVIVPTAPNATMVAPDGNTMTGELVSVTYNGVPVTVGNGIVLTQGGELVYNYTFKEPAATNISYLADGTTNQAVATQPVTITGDVGDTVIVPTAPNATMVAPDGNIMTGELVSVTYNGVPITVGSEIVLTQGGELVYNYSFKEPATTNVSYLADGKTDQATTTQPVTITGNVGDTITVPTAPNATMIAPDGNAMTGELVSVTYNGVPVTVGAGIVLTQGGELVYNYNFKEPATTNVSYLANGTTDQATTAQPVTITGNVGDTITVPTAPNTTMVASDGNTMTGELIGVTYNGVSVTVGSEIVLTQGGELVYNYSFKEPATTNVSYQANGTTDQATTTQPVTITGNVGDTITVPTAPNTTMVSYDGNIMTGELVGVTYNGVPVTVGSEIVLTQGGELVYNYSFKEPATTNVSYLANGTTNQATTTQPVTITGNVGDTITVPTAPDATMVSSDGNIMTGELVGVTYNDVPVSVGAGIVLTQGGELVYNYTFKEPATTNVSYLANGTTNQATTTQPVTITGNVGDTITVPTAPDATMVSSDGNIMTGELVGVTYNDVPVSVGAGIVLTQGGELVYNYTFKEPATTNVSYLANGTTNQATTTQPVTITGNVGDTITVPTAPNTTMVAPDGNIMTGELVSVTYNGAPVTVGSEIVLTQGGELVYNYNFKEPATTNVSYQANGTTDQATTAQPVTITGNVGDTVTVPMAPNTTMVAPDGNIMTGELVSVTYNGVSVTVGAEIVLTQGGELVYNYSFKEPATTNVSYQANGTTDQATTAQPVTITGNVGDTVTVPTAPNATMVAPDGDIMTGELVSVTYNGVPVTSGADIVLTQNGELVYNYSFKESATTNISYMVDGTSSLANVGQPVTITGNVGDVITVPIAPKATMIGLYGIEIGGVLVSVSYNGVVVEPGSTIVLVQNGRLVYSYYFASAILPTPGGVGDAISSTPNLSLSEKEADHQNIAAEVHRHQESFILPKTGSTSGNRFDAIRLLGLVSAVIGGLLNFDLIKTRKNDD</sequence>
<proteinExistence type="predicted"/>
<dbReference type="EMBL" id="SDGZ01000010">
    <property type="protein sequence ID" value="TYC50231.1"/>
    <property type="molecule type" value="Genomic_DNA"/>
</dbReference>
<evidence type="ECO:0000313" key="1">
    <source>
        <dbReference type="EMBL" id="TYC50231.1"/>
    </source>
</evidence>
<dbReference type="Gene3D" id="2.60.40.10">
    <property type="entry name" value="Immunoglobulins"/>
    <property type="match status" value="1"/>
</dbReference>
<protein>
    <recommendedName>
        <fullName evidence="3">DUF5011 domain-containing protein</fullName>
    </recommendedName>
</protein>
<name>A0A6C2C854_9LACO</name>
<evidence type="ECO:0000313" key="2">
    <source>
        <dbReference type="Proteomes" id="UP000371977"/>
    </source>
</evidence>
<accession>A0A6C2C854</accession>
<dbReference type="OrthoDB" id="2277370at2"/>
<gene>
    <name evidence="1" type="ORF">ESZ50_04020</name>
</gene>
<evidence type="ECO:0008006" key="3">
    <source>
        <dbReference type="Google" id="ProtNLM"/>
    </source>
</evidence>
<organism evidence="1 2">
    <name type="scientific">Weissella muntiaci</name>
    <dbReference type="NCBI Taxonomy" id="2508881"/>
    <lineage>
        <taxon>Bacteria</taxon>
        <taxon>Bacillati</taxon>
        <taxon>Bacillota</taxon>
        <taxon>Bacilli</taxon>
        <taxon>Lactobacillales</taxon>
        <taxon>Lactobacillaceae</taxon>
        <taxon>Weissella</taxon>
    </lineage>
</organism>